<evidence type="ECO:0000256" key="4">
    <source>
        <dbReference type="ARBA" id="ARBA00022842"/>
    </source>
</evidence>
<evidence type="ECO:0000313" key="7">
    <source>
        <dbReference type="Proteomes" id="UP001165498"/>
    </source>
</evidence>
<gene>
    <name evidence="6" type="ORF">NM961_12250</name>
</gene>
<proteinExistence type="predicted"/>
<dbReference type="Pfam" id="PF04794">
    <property type="entry name" value="YdjC"/>
    <property type="match status" value="1"/>
</dbReference>
<dbReference type="SUPFAM" id="SSF88713">
    <property type="entry name" value="Glycoside hydrolase/deacetylase"/>
    <property type="match status" value="1"/>
</dbReference>
<evidence type="ECO:0000256" key="1">
    <source>
        <dbReference type="ARBA" id="ARBA00001946"/>
    </source>
</evidence>
<evidence type="ECO:0000256" key="5">
    <source>
        <dbReference type="ARBA" id="ARBA00023277"/>
    </source>
</evidence>
<dbReference type="InterPro" id="IPR011330">
    <property type="entry name" value="Glyco_hydro/deAcase_b/a-brl"/>
</dbReference>
<dbReference type="PANTHER" id="PTHR31609:SF1">
    <property type="entry name" value="CARBOHYDRATE DEACETYLASE"/>
    <property type="match status" value="1"/>
</dbReference>
<comment type="caution">
    <text evidence="6">The sequence shown here is derived from an EMBL/GenBank/DDBJ whole genome shotgun (WGS) entry which is preliminary data.</text>
</comment>
<accession>A0ABT1QT73</accession>
<protein>
    <submittedName>
        <fullName evidence="6">ChbG/HpnK family deacetylase</fullName>
    </submittedName>
</protein>
<keyword evidence="3" id="KW-0378">Hydrolase</keyword>
<dbReference type="EMBL" id="JANFQO010000010">
    <property type="protein sequence ID" value="MCQ4165482.1"/>
    <property type="molecule type" value="Genomic_DNA"/>
</dbReference>
<evidence type="ECO:0000313" key="6">
    <source>
        <dbReference type="EMBL" id="MCQ4165482.1"/>
    </source>
</evidence>
<dbReference type="Gene3D" id="3.20.20.370">
    <property type="entry name" value="Glycoside hydrolase/deacetylase"/>
    <property type="match status" value="1"/>
</dbReference>
<evidence type="ECO:0000256" key="3">
    <source>
        <dbReference type="ARBA" id="ARBA00022801"/>
    </source>
</evidence>
<name>A0ABT1QT73_9GAMM</name>
<dbReference type="PANTHER" id="PTHR31609">
    <property type="entry name" value="YDJC DEACETYLASE FAMILY MEMBER"/>
    <property type="match status" value="1"/>
</dbReference>
<dbReference type="InterPro" id="IPR006879">
    <property type="entry name" value="YdjC-like"/>
</dbReference>
<sequence>MKTLIVNADDFGLCDGVNAAIIDAYGAGGLSSATLLVNGRAAAAAAALARHHPGLGVGLHFNLTLGQPSAEPAEVSDLLDAAGAFPSRTELARRLLRGRVSAAQIGRELEAQLAAFARLGLRPTHIDSHQHVHAFPPVFDVLARVCAERSLPLRQPWVARPGGARARLGRTLRSAALRWMNWRNRRHWHGRLRSNRAFTSVFDLGLPPARLDAGHYRSLLGAVSAFPCELMVHLSRRPEDVDGLTRIGGVSYAEWRCLASGALAEVIAEQGWHLRSYGNAFDGGPG</sequence>
<dbReference type="Proteomes" id="UP001165498">
    <property type="component" value="Unassembled WGS sequence"/>
</dbReference>
<comment type="cofactor">
    <cofactor evidence="1">
        <name>Mg(2+)</name>
        <dbReference type="ChEBI" id="CHEBI:18420"/>
    </cofactor>
</comment>
<organism evidence="6 7">
    <name type="scientific">Tahibacter harae</name>
    <dbReference type="NCBI Taxonomy" id="2963937"/>
    <lineage>
        <taxon>Bacteria</taxon>
        <taxon>Pseudomonadati</taxon>
        <taxon>Pseudomonadota</taxon>
        <taxon>Gammaproteobacteria</taxon>
        <taxon>Lysobacterales</taxon>
        <taxon>Rhodanobacteraceae</taxon>
        <taxon>Tahibacter</taxon>
    </lineage>
</organism>
<keyword evidence="7" id="KW-1185">Reference proteome</keyword>
<keyword evidence="2" id="KW-0479">Metal-binding</keyword>
<keyword evidence="5" id="KW-0119">Carbohydrate metabolism</keyword>
<keyword evidence="4" id="KW-0460">Magnesium</keyword>
<reference evidence="6" key="1">
    <citation type="submission" date="2022-07" db="EMBL/GenBank/DDBJ databases">
        <title>Tahibacter sp., a new gammaproteobacterium isolated from the silt sample collected at pig farm.</title>
        <authorList>
            <person name="Chen H."/>
        </authorList>
    </citation>
    <scope>NUCLEOTIDE SEQUENCE</scope>
    <source>
        <strain evidence="6">P2K</strain>
    </source>
</reference>
<dbReference type="RefSeq" id="WP_255914672.1">
    <property type="nucleotide sequence ID" value="NZ_JANFQO010000010.1"/>
</dbReference>
<evidence type="ECO:0000256" key="2">
    <source>
        <dbReference type="ARBA" id="ARBA00022723"/>
    </source>
</evidence>